<evidence type="ECO:0000313" key="3">
    <source>
        <dbReference type="Proteomes" id="UP000552045"/>
    </source>
</evidence>
<keyword evidence="1" id="KW-1133">Transmembrane helix</keyword>
<protein>
    <submittedName>
        <fullName evidence="2">Uncharacterized protein</fullName>
    </submittedName>
</protein>
<keyword evidence="3" id="KW-1185">Reference proteome</keyword>
<reference evidence="2 3" key="1">
    <citation type="submission" date="2020-07" db="EMBL/GenBank/DDBJ databases">
        <title>Sequencing the genomes of 1000 actinobacteria strains.</title>
        <authorList>
            <person name="Klenk H.-P."/>
        </authorList>
    </citation>
    <scope>NUCLEOTIDE SEQUENCE [LARGE SCALE GENOMIC DNA]</scope>
    <source>
        <strain evidence="2 3">DSM 22185</strain>
    </source>
</reference>
<dbReference type="RefSeq" id="WP_179433284.1">
    <property type="nucleotide sequence ID" value="NZ_BAABLC010000008.1"/>
</dbReference>
<dbReference type="Proteomes" id="UP000552045">
    <property type="component" value="Unassembled WGS sequence"/>
</dbReference>
<organism evidence="2 3">
    <name type="scientific">Microbacterium pseudoresistens</name>
    <dbReference type="NCBI Taxonomy" id="640634"/>
    <lineage>
        <taxon>Bacteria</taxon>
        <taxon>Bacillati</taxon>
        <taxon>Actinomycetota</taxon>
        <taxon>Actinomycetes</taxon>
        <taxon>Micrococcales</taxon>
        <taxon>Microbacteriaceae</taxon>
        <taxon>Microbacterium</taxon>
    </lineage>
</organism>
<accession>A0A7Y9EVU6</accession>
<comment type="caution">
    <text evidence="2">The sequence shown here is derived from an EMBL/GenBank/DDBJ whole genome shotgun (WGS) entry which is preliminary data.</text>
</comment>
<evidence type="ECO:0000313" key="2">
    <source>
        <dbReference type="EMBL" id="NYD54739.1"/>
    </source>
</evidence>
<keyword evidence="1" id="KW-0812">Transmembrane</keyword>
<gene>
    <name evidence="2" type="ORF">BKA02_001794</name>
</gene>
<evidence type="ECO:0000256" key="1">
    <source>
        <dbReference type="SAM" id="Phobius"/>
    </source>
</evidence>
<sequence length="287" mass="30316">MSLDRFTETDGRARVLIRTLIVVIILAIAALVLVGTRVFGLAGAADPVGPGEGSEATVGASPTPTPWATPDAESFSLVEQTELDDILTDPAAHVGEYVIVYAEVLQAADFDSTSIPGTVAYLVSLSAEQPRDNIEFAVTEAILLASADLPTPIATGDLLRARVTVPPPDEAPVSVYREAGLAYPELRMLGAEQAEYRDLALDVTVGEVDWDGELPVLPVSVRNSAARPMTYAIDLMAVMPDGSEAAASTAWTEEIAPGETGSADVTLYGTVPDGVLFRVDSVDRYER</sequence>
<proteinExistence type="predicted"/>
<name>A0A7Y9EVU6_9MICO</name>
<dbReference type="EMBL" id="JACCBH010000001">
    <property type="protein sequence ID" value="NYD54739.1"/>
    <property type="molecule type" value="Genomic_DNA"/>
</dbReference>
<dbReference type="AlphaFoldDB" id="A0A7Y9EVU6"/>
<feature type="transmembrane region" description="Helical" evidence="1">
    <location>
        <begin position="15"/>
        <end position="34"/>
    </location>
</feature>
<keyword evidence="1" id="KW-0472">Membrane</keyword>